<dbReference type="Proteomes" id="UP000332933">
    <property type="component" value="Unassembled WGS sequence"/>
</dbReference>
<feature type="region of interest" description="Disordered" evidence="1">
    <location>
        <begin position="1"/>
        <end position="46"/>
    </location>
</feature>
<evidence type="ECO:0000256" key="1">
    <source>
        <dbReference type="SAM" id="MobiDB-lite"/>
    </source>
</evidence>
<reference evidence="2" key="2">
    <citation type="submission" date="2019-06" db="EMBL/GenBank/DDBJ databases">
        <title>Genomics analysis of Aphanomyces spp. identifies a new class of oomycete effector associated with host adaptation.</title>
        <authorList>
            <person name="Gaulin E."/>
        </authorList>
    </citation>
    <scope>NUCLEOTIDE SEQUENCE</scope>
    <source>
        <strain evidence="2">CBS 578.67</strain>
    </source>
</reference>
<dbReference type="EMBL" id="CAADRA010005462">
    <property type="protein sequence ID" value="VFT90101.1"/>
    <property type="molecule type" value="Genomic_DNA"/>
</dbReference>
<evidence type="ECO:0000313" key="3">
    <source>
        <dbReference type="EMBL" id="VFT90101.1"/>
    </source>
</evidence>
<proteinExistence type="predicted"/>
<accession>A0A485KXQ0</accession>
<dbReference type="EMBL" id="VJMH01005441">
    <property type="protein sequence ID" value="KAF0695954.1"/>
    <property type="molecule type" value="Genomic_DNA"/>
</dbReference>
<name>A0A485KXQ0_9STRA</name>
<evidence type="ECO:0000313" key="4">
    <source>
        <dbReference type="Proteomes" id="UP000332933"/>
    </source>
</evidence>
<dbReference type="AlphaFoldDB" id="A0A485KXQ0"/>
<feature type="compositionally biased region" description="Low complexity" evidence="1">
    <location>
        <begin position="80"/>
        <end position="91"/>
    </location>
</feature>
<dbReference type="OrthoDB" id="79536at2759"/>
<feature type="compositionally biased region" description="Polar residues" evidence="1">
    <location>
        <begin position="99"/>
        <end position="108"/>
    </location>
</feature>
<reference evidence="3 4" key="1">
    <citation type="submission" date="2019-03" db="EMBL/GenBank/DDBJ databases">
        <authorList>
            <person name="Gaulin E."/>
            <person name="Dumas B."/>
        </authorList>
    </citation>
    <scope>NUCLEOTIDE SEQUENCE [LARGE SCALE GENOMIC DNA]</scope>
    <source>
        <strain evidence="3">CBS 568.67</strain>
    </source>
</reference>
<gene>
    <name evidence="3" type="primary">Aste57867_13261</name>
    <name evidence="2" type="ORF">As57867_013212</name>
    <name evidence="3" type="ORF">ASTE57867_13261</name>
</gene>
<protein>
    <submittedName>
        <fullName evidence="3">Aste57867_13261 protein</fullName>
    </submittedName>
</protein>
<evidence type="ECO:0000313" key="2">
    <source>
        <dbReference type="EMBL" id="KAF0695954.1"/>
    </source>
</evidence>
<keyword evidence="4" id="KW-1185">Reference proteome</keyword>
<sequence>MVATFKGSNRRRSLPPAEKELQTPLEDLMFSPYKRRKMQKQKDQDEAALARLKEASKYYDMIDNVKLETAVAVEDDPEDTTSPTTTPSTTPTKDKEAQRSTVGSDDTD</sequence>
<organism evidence="3 4">
    <name type="scientific">Aphanomyces stellatus</name>
    <dbReference type="NCBI Taxonomy" id="120398"/>
    <lineage>
        <taxon>Eukaryota</taxon>
        <taxon>Sar</taxon>
        <taxon>Stramenopiles</taxon>
        <taxon>Oomycota</taxon>
        <taxon>Saprolegniomycetes</taxon>
        <taxon>Saprolegniales</taxon>
        <taxon>Verrucalvaceae</taxon>
        <taxon>Aphanomyces</taxon>
    </lineage>
</organism>
<feature type="region of interest" description="Disordered" evidence="1">
    <location>
        <begin position="70"/>
        <end position="108"/>
    </location>
</feature>